<evidence type="ECO:0000256" key="11">
    <source>
        <dbReference type="ARBA" id="ARBA00022989"/>
    </source>
</evidence>
<dbReference type="InterPro" id="IPR000945">
    <property type="entry name" value="DBH-like"/>
</dbReference>
<organism evidence="16 17">
    <name type="scientific">Hemibagrus guttatus</name>
    <dbReference type="NCBI Taxonomy" id="175788"/>
    <lineage>
        <taxon>Eukaryota</taxon>
        <taxon>Metazoa</taxon>
        <taxon>Chordata</taxon>
        <taxon>Craniata</taxon>
        <taxon>Vertebrata</taxon>
        <taxon>Euteleostomi</taxon>
        <taxon>Actinopterygii</taxon>
        <taxon>Neopterygii</taxon>
        <taxon>Teleostei</taxon>
        <taxon>Ostariophysi</taxon>
        <taxon>Siluriformes</taxon>
        <taxon>Bagridae</taxon>
        <taxon>Hemibagrus</taxon>
    </lineage>
</organism>
<evidence type="ECO:0000256" key="12">
    <source>
        <dbReference type="ARBA" id="ARBA00023136"/>
    </source>
</evidence>
<dbReference type="AlphaFoldDB" id="A0AAE0QI05"/>
<accession>A0AAE0QI05</accession>
<comment type="pathway">
    <text evidence="4">Catecholamine biosynthesis; (R)-noradrenaline biosynthesis; (R)-noradrenaline from dopamine: step 1/1.</text>
</comment>
<protein>
    <recommendedName>
        <fullName evidence="7">Dopamine beta-hydroxylase</fullName>
        <ecNumber evidence="6">1.14.17.1</ecNumber>
    </recommendedName>
</protein>
<dbReference type="GO" id="GO:0042421">
    <property type="term" value="P:norepinephrine biosynthetic process"/>
    <property type="evidence" value="ECO:0007669"/>
    <property type="project" value="TreeGrafter"/>
</dbReference>
<dbReference type="Proteomes" id="UP001274896">
    <property type="component" value="Unassembled WGS sequence"/>
</dbReference>
<comment type="subunit">
    <text evidence="5">Homotetramer; composed of two disulfide-linked dimers.</text>
</comment>
<dbReference type="GO" id="GO:0005615">
    <property type="term" value="C:extracellular space"/>
    <property type="evidence" value="ECO:0007669"/>
    <property type="project" value="TreeGrafter"/>
</dbReference>
<dbReference type="Gene3D" id="2.60.120.310">
    <property type="entry name" value="Copper type II, ascorbate-dependent monooxygenase, N-terminal domain"/>
    <property type="match status" value="1"/>
</dbReference>
<dbReference type="GO" id="GO:0031418">
    <property type="term" value="F:L-ascorbic acid binding"/>
    <property type="evidence" value="ECO:0007669"/>
    <property type="project" value="UniProtKB-KW"/>
</dbReference>
<dbReference type="InterPro" id="IPR008977">
    <property type="entry name" value="PHM/PNGase_F_dom_sf"/>
</dbReference>
<dbReference type="GO" id="GO:0042420">
    <property type="term" value="P:dopamine catabolic process"/>
    <property type="evidence" value="ECO:0007669"/>
    <property type="project" value="TreeGrafter"/>
</dbReference>
<keyword evidence="17" id="KW-1185">Reference proteome</keyword>
<name>A0AAE0QI05_9TELE</name>
<keyword evidence="10" id="KW-0847">Vitamin C</keyword>
<dbReference type="PANTHER" id="PTHR10157:SF29">
    <property type="entry name" value="DOPAMINE BETA-HYDROXYLASE"/>
    <property type="match status" value="1"/>
</dbReference>
<dbReference type="Pfam" id="PF01082">
    <property type="entry name" value="Cu2_monooxygen"/>
    <property type="match status" value="1"/>
</dbReference>
<evidence type="ECO:0000256" key="14">
    <source>
        <dbReference type="ARBA" id="ARBA00047952"/>
    </source>
</evidence>
<comment type="function">
    <text evidence="13">Catalyzes the hydroxylation of dopamine to noradrenaline (also known as norepinephrine), and is thus vital for regulation of these neurotransmitters.</text>
</comment>
<evidence type="ECO:0000259" key="15">
    <source>
        <dbReference type="Pfam" id="PF01082"/>
    </source>
</evidence>
<keyword evidence="8" id="KW-0127">Catecholamine biosynthesis</keyword>
<sequence length="133" mass="15042">MEGTVHLIYSILDRPIHSLHDLNVSRLQPGIQRVLLLRPDTPSPSLPPDVRMLEVLAPNVVIPEQETTYWCYMYQLPPNIPKTHIVMIITLCNFPSLNCHLIVVEGFEYPNEPRSHVVRGLVLLVGSPKANGF</sequence>
<evidence type="ECO:0000256" key="6">
    <source>
        <dbReference type="ARBA" id="ARBA00012686"/>
    </source>
</evidence>
<evidence type="ECO:0000256" key="9">
    <source>
        <dbReference type="ARBA" id="ARBA00022692"/>
    </source>
</evidence>
<gene>
    <name evidence="16" type="ORF">QTP70_007970</name>
</gene>
<comment type="caution">
    <text evidence="16">The sequence shown here is derived from an EMBL/GenBank/DDBJ whole genome shotgun (WGS) entry which is preliminary data.</text>
</comment>
<keyword evidence="12" id="KW-0472">Membrane</keyword>
<evidence type="ECO:0000256" key="7">
    <source>
        <dbReference type="ARBA" id="ARBA00020179"/>
    </source>
</evidence>
<dbReference type="GO" id="GO:0006589">
    <property type="term" value="P:octopamine biosynthetic process"/>
    <property type="evidence" value="ECO:0007669"/>
    <property type="project" value="TreeGrafter"/>
</dbReference>
<dbReference type="InterPro" id="IPR000323">
    <property type="entry name" value="Cu2_ascorb_mOase_N"/>
</dbReference>
<evidence type="ECO:0000256" key="13">
    <source>
        <dbReference type="ARBA" id="ARBA00037327"/>
    </source>
</evidence>
<dbReference type="GO" id="GO:0005507">
    <property type="term" value="F:copper ion binding"/>
    <property type="evidence" value="ECO:0007669"/>
    <property type="project" value="InterPro"/>
</dbReference>
<keyword evidence="9" id="KW-0812">Transmembrane</keyword>
<evidence type="ECO:0000256" key="8">
    <source>
        <dbReference type="ARBA" id="ARBA00022584"/>
    </source>
</evidence>
<dbReference type="EMBL" id="JAUCMX010000015">
    <property type="protein sequence ID" value="KAK3521505.1"/>
    <property type="molecule type" value="Genomic_DNA"/>
</dbReference>
<dbReference type="InterPro" id="IPR036939">
    <property type="entry name" value="Cu2_ascorb_mOase_N_sf"/>
</dbReference>
<feature type="domain" description="Copper type II ascorbate-dependent monooxygenase N-terminal" evidence="15">
    <location>
        <begin position="54"/>
        <end position="100"/>
    </location>
</feature>
<comment type="cofactor">
    <cofactor evidence="1">
        <name>Cu(2+)</name>
        <dbReference type="ChEBI" id="CHEBI:29036"/>
    </cofactor>
</comment>
<evidence type="ECO:0000256" key="1">
    <source>
        <dbReference type="ARBA" id="ARBA00001973"/>
    </source>
</evidence>
<dbReference type="GO" id="GO:0004500">
    <property type="term" value="F:dopamine beta-monooxygenase activity"/>
    <property type="evidence" value="ECO:0007669"/>
    <property type="project" value="InterPro"/>
</dbReference>
<evidence type="ECO:0000313" key="17">
    <source>
        <dbReference type="Proteomes" id="UP001274896"/>
    </source>
</evidence>
<proteinExistence type="predicted"/>
<reference evidence="16" key="1">
    <citation type="submission" date="2023-06" db="EMBL/GenBank/DDBJ databases">
        <title>Male Hemibagrus guttatus genome.</title>
        <authorList>
            <person name="Bian C."/>
        </authorList>
    </citation>
    <scope>NUCLEOTIDE SEQUENCE</scope>
    <source>
        <strain evidence="16">Male_cb2023</strain>
        <tissue evidence="16">Muscle</tissue>
    </source>
</reference>
<evidence type="ECO:0000256" key="2">
    <source>
        <dbReference type="ARBA" id="ARBA00004351"/>
    </source>
</evidence>
<dbReference type="PANTHER" id="PTHR10157">
    <property type="entry name" value="DOPAMINE BETA HYDROXYLASE RELATED"/>
    <property type="match status" value="1"/>
</dbReference>
<dbReference type="GO" id="GO:0030667">
    <property type="term" value="C:secretory granule membrane"/>
    <property type="evidence" value="ECO:0007669"/>
    <property type="project" value="TreeGrafter"/>
</dbReference>
<evidence type="ECO:0000313" key="16">
    <source>
        <dbReference type="EMBL" id="KAK3521505.1"/>
    </source>
</evidence>
<dbReference type="SUPFAM" id="SSF49742">
    <property type="entry name" value="PHM/PNGase F"/>
    <property type="match status" value="1"/>
</dbReference>
<keyword evidence="11" id="KW-1133">Transmembrane helix</keyword>
<dbReference type="GO" id="GO:0030658">
    <property type="term" value="C:transport vesicle membrane"/>
    <property type="evidence" value="ECO:0007669"/>
    <property type="project" value="UniProtKB-SubCell"/>
</dbReference>
<comment type="subcellular location">
    <subcellularLocation>
        <location evidence="3">Cytoplasmic vesicle</location>
        <location evidence="3">Secretory vesicle</location>
        <location evidence="3">Chromaffin granule lumen</location>
    </subcellularLocation>
    <subcellularLocation>
        <location evidence="2">Cytoplasmic vesicle</location>
        <location evidence="2">Secretory vesicle</location>
        <location evidence="2">Chromaffin granule membrane</location>
        <topology evidence="2">Single-pass type II membrane protein</topology>
    </subcellularLocation>
</comment>
<comment type="catalytic activity">
    <reaction evidence="14">
        <text>dopamine + 2 L-ascorbate + O2 = (R)-noradrenaline + 2 monodehydro-L-ascorbate radical + H2O</text>
        <dbReference type="Rhea" id="RHEA:19117"/>
        <dbReference type="ChEBI" id="CHEBI:15377"/>
        <dbReference type="ChEBI" id="CHEBI:15379"/>
        <dbReference type="ChEBI" id="CHEBI:38290"/>
        <dbReference type="ChEBI" id="CHEBI:59513"/>
        <dbReference type="ChEBI" id="CHEBI:59905"/>
        <dbReference type="ChEBI" id="CHEBI:72587"/>
        <dbReference type="EC" id="1.14.17.1"/>
    </reaction>
    <physiologicalReaction direction="left-to-right" evidence="14">
        <dbReference type="Rhea" id="RHEA:19118"/>
    </physiologicalReaction>
</comment>
<dbReference type="EC" id="1.14.17.1" evidence="6"/>
<evidence type="ECO:0000256" key="5">
    <source>
        <dbReference type="ARBA" id="ARBA00011406"/>
    </source>
</evidence>
<evidence type="ECO:0000256" key="3">
    <source>
        <dbReference type="ARBA" id="ARBA00004553"/>
    </source>
</evidence>
<evidence type="ECO:0000256" key="10">
    <source>
        <dbReference type="ARBA" id="ARBA00022896"/>
    </source>
</evidence>
<evidence type="ECO:0000256" key="4">
    <source>
        <dbReference type="ARBA" id="ARBA00005223"/>
    </source>
</evidence>